<feature type="transmembrane region" description="Helical" evidence="1">
    <location>
        <begin position="15"/>
        <end position="42"/>
    </location>
</feature>
<dbReference type="Pfam" id="PF14897">
    <property type="entry name" value="EpsG"/>
    <property type="match status" value="1"/>
</dbReference>
<dbReference type="AlphaFoldDB" id="K9X3Q6"/>
<keyword evidence="1" id="KW-1133">Transmembrane helix</keyword>
<keyword evidence="1" id="KW-0812">Transmembrane</keyword>
<accession>K9X3Q6</accession>
<dbReference type="Proteomes" id="UP000010475">
    <property type="component" value="Chromosome"/>
</dbReference>
<keyword evidence="3" id="KW-1185">Reference proteome</keyword>
<feature type="transmembrane region" description="Helical" evidence="1">
    <location>
        <begin position="155"/>
        <end position="177"/>
    </location>
</feature>
<evidence type="ECO:0000313" key="3">
    <source>
        <dbReference type="Proteomes" id="UP000010475"/>
    </source>
</evidence>
<keyword evidence="1" id="KW-0472">Membrane</keyword>
<evidence type="ECO:0008006" key="4">
    <source>
        <dbReference type="Google" id="ProtNLM"/>
    </source>
</evidence>
<feature type="transmembrane region" description="Helical" evidence="1">
    <location>
        <begin position="197"/>
        <end position="221"/>
    </location>
</feature>
<feature type="transmembrane region" description="Helical" evidence="1">
    <location>
        <begin position="387"/>
        <end position="405"/>
    </location>
</feature>
<evidence type="ECO:0000256" key="1">
    <source>
        <dbReference type="SAM" id="Phobius"/>
    </source>
</evidence>
<dbReference type="InterPro" id="IPR049458">
    <property type="entry name" value="EpsG-like"/>
</dbReference>
<dbReference type="HOGENOM" id="CLU_637618_0_0_3"/>
<feature type="transmembrane region" description="Helical" evidence="1">
    <location>
        <begin position="242"/>
        <end position="264"/>
    </location>
</feature>
<dbReference type="OrthoDB" id="494738at2"/>
<feature type="transmembrane region" description="Helical" evidence="1">
    <location>
        <begin position="110"/>
        <end position="143"/>
    </location>
</feature>
<organism evidence="2 3">
    <name type="scientific">Cylindrospermum stagnale PCC 7417</name>
    <dbReference type="NCBI Taxonomy" id="56107"/>
    <lineage>
        <taxon>Bacteria</taxon>
        <taxon>Bacillati</taxon>
        <taxon>Cyanobacteriota</taxon>
        <taxon>Cyanophyceae</taxon>
        <taxon>Nostocales</taxon>
        <taxon>Nostocaceae</taxon>
        <taxon>Cylindrospermum</taxon>
    </lineage>
</organism>
<dbReference type="EMBL" id="CP003642">
    <property type="protein sequence ID" value="AFZ26724.1"/>
    <property type="molecule type" value="Genomic_DNA"/>
</dbReference>
<protein>
    <recommendedName>
        <fullName evidence="4">EpsG family protein</fullName>
    </recommendedName>
</protein>
<gene>
    <name evidence="2" type="ORF">Cylst_4656</name>
</gene>
<feature type="transmembrane region" description="Helical" evidence="1">
    <location>
        <begin position="355"/>
        <end position="375"/>
    </location>
</feature>
<dbReference type="eggNOG" id="ENOG50340PX">
    <property type="taxonomic scope" value="Bacteria"/>
</dbReference>
<reference evidence="2 3" key="1">
    <citation type="submission" date="2012-06" db="EMBL/GenBank/DDBJ databases">
        <title>Finished chromosome of genome of Cylindrospermum stagnale PCC 7417.</title>
        <authorList>
            <consortium name="US DOE Joint Genome Institute"/>
            <person name="Gugger M."/>
            <person name="Coursin T."/>
            <person name="Rippka R."/>
            <person name="Tandeau De Marsac N."/>
            <person name="Huntemann M."/>
            <person name="Wei C.-L."/>
            <person name="Han J."/>
            <person name="Detter J.C."/>
            <person name="Han C."/>
            <person name="Tapia R."/>
            <person name="Chen A."/>
            <person name="Kyrpides N."/>
            <person name="Mavromatis K."/>
            <person name="Markowitz V."/>
            <person name="Szeto E."/>
            <person name="Ivanova N."/>
            <person name="Pagani I."/>
            <person name="Pati A."/>
            <person name="Goodwin L."/>
            <person name="Nordberg H.P."/>
            <person name="Cantor M.N."/>
            <person name="Hua S.X."/>
            <person name="Woyke T."/>
            <person name="Kerfeld C.A."/>
        </authorList>
    </citation>
    <scope>NUCLEOTIDE SEQUENCE [LARGE SCALE GENOMIC DNA]</scope>
    <source>
        <strain evidence="2 3">PCC 7417</strain>
    </source>
</reference>
<feature type="transmembrane region" description="Helical" evidence="1">
    <location>
        <begin position="288"/>
        <end position="310"/>
    </location>
</feature>
<evidence type="ECO:0000313" key="2">
    <source>
        <dbReference type="EMBL" id="AFZ26724.1"/>
    </source>
</evidence>
<dbReference type="STRING" id="56107.Cylst_4656"/>
<sequence>MNLNLSIVQTNYQKYIFLFVGICIWVKIPIVGVLPLLLFVFLNKNSKSYSLDSLLNNSILLLVAVTVTLFCCLIDVQADTELYLIAYRDCSGDNPIACFQSTNYPFEPGFYFLASLIFIICNGSDMGFLLSWSFIINFLTIFVICKGFSQKNYALLIFFVLLNPTFYLQAFIMRQFISSAFFLCALVSKKNKFTCVLFLFLSIVNHYSILLYLPVIILQFIDVNSLLQHKLFNKISGILKNLSIILFMFALIYSVNQATIASIFDKISSIPQLSFLAAKSSFFVKNQLASIGFLAHLVLVAFLGYFYLNLSRDNYTETSLNSVLTLEEKRLDLSMLYLYVLQSILFLFTRNLDYLPLRLSLILLSFLGIFFYLPLERKSKLKPPIKSLSMVTLVALMFSYFIYFLQANSGKNVTTFNYLEGRLFTASIIDYIDLAISRW</sequence>
<proteinExistence type="predicted"/>
<name>K9X3Q6_9NOST</name>
<dbReference type="RefSeq" id="WP_015209962.1">
    <property type="nucleotide sequence ID" value="NC_019757.1"/>
</dbReference>
<dbReference type="KEGG" id="csg:Cylst_4656"/>
<feature type="transmembrane region" description="Helical" evidence="1">
    <location>
        <begin position="54"/>
        <end position="76"/>
    </location>
</feature>